<dbReference type="KEGG" id="mbac:BN1209_1639"/>
<evidence type="ECO:0000313" key="2">
    <source>
        <dbReference type="Proteomes" id="UP000056322"/>
    </source>
</evidence>
<proteinExistence type="predicted"/>
<keyword evidence="2" id="KW-1185">Reference proteome</keyword>
<protein>
    <submittedName>
        <fullName evidence="1">Uncharacterized protein</fullName>
    </submittedName>
</protein>
<reference evidence="2" key="1">
    <citation type="submission" date="2014-12" db="EMBL/GenBank/DDBJ databases">
        <authorList>
            <person name="Salcher M.M."/>
        </authorList>
    </citation>
    <scope>NUCLEOTIDE SEQUENCE [LARGE SCALE GENOMIC DNA]</scope>
    <source>
        <strain evidence="2">MMS-10A-171</strain>
    </source>
</reference>
<organism evidence="1 2">
    <name type="scientific">Candidatus Methylopumilus turicensis</name>
    <dbReference type="NCBI Taxonomy" id="1581680"/>
    <lineage>
        <taxon>Bacteria</taxon>
        <taxon>Pseudomonadati</taxon>
        <taxon>Pseudomonadota</taxon>
        <taxon>Betaproteobacteria</taxon>
        <taxon>Nitrosomonadales</taxon>
        <taxon>Methylophilaceae</taxon>
        <taxon>Candidatus Methylopumilus</taxon>
    </lineage>
</organism>
<dbReference type="HOGENOM" id="CLU_3063296_0_0_4"/>
<dbReference type="AlphaFoldDB" id="A0A0B7J213"/>
<gene>
    <name evidence="1" type="ORF">BN1209_1639</name>
</gene>
<name>A0A0B7J213_9PROT</name>
<dbReference type="Proteomes" id="UP000056322">
    <property type="component" value="Chromosome 1"/>
</dbReference>
<sequence length="53" mass="5947">MNTYKSLVKLVVTQRVTTTTNVVVQAQDAYKAKLQLEAMYGKGNVVSYPQLVR</sequence>
<dbReference type="EMBL" id="LN794158">
    <property type="protein sequence ID" value="CEN56674.1"/>
    <property type="molecule type" value="Genomic_DNA"/>
</dbReference>
<accession>A0A0B7J213</accession>
<evidence type="ECO:0000313" key="1">
    <source>
        <dbReference type="EMBL" id="CEN56674.1"/>
    </source>
</evidence>
<dbReference type="RefSeq" id="WP_171816522.1">
    <property type="nucleotide sequence ID" value="NZ_LN794158.1"/>
</dbReference>